<organism evidence="1 2">
    <name type="scientific">Ramularia collo-cygni</name>
    <dbReference type="NCBI Taxonomy" id="112498"/>
    <lineage>
        <taxon>Eukaryota</taxon>
        <taxon>Fungi</taxon>
        <taxon>Dikarya</taxon>
        <taxon>Ascomycota</taxon>
        <taxon>Pezizomycotina</taxon>
        <taxon>Dothideomycetes</taxon>
        <taxon>Dothideomycetidae</taxon>
        <taxon>Mycosphaerellales</taxon>
        <taxon>Mycosphaerellaceae</taxon>
        <taxon>Ramularia</taxon>
    </lineage>
</organism>
<name>A0A2D3VMV5_9PEZI</name>
<proteinExistence type="predicted"/>
<keyword evidence="2" id="KW-1185">Reference proteome</keyword>
<dbReference type="GeneID" id="35603780"/>
<dbReference type="EMBL" id="FJUY01000015">
    <property type="protein sequence ID" value="CZT22988.1"/>
    <property type="molecule type" value="Genomic_DNA"/>
</dbReference>
<sequence>MSSTRDFVMVFSDKKIEKFKAAWPEKDVLFHVGRYADALIKFHREFPATDPIPPDKLGTCHTANNVWLVEGAVEEAPDGHLNPKDGNYVRAYIEKMNWFLFTMIAENEPPSDFMFTFEDLATWEWQNTTDNATGEELHVLWEALMNDSRDHIKEQNPQPPHGRS</sequence>
<dbReference type="AlphaFoldDB" id="A0A2D3VMV5"/>
<evidence type="ECO:0000313" key="2">
    <source>
        <dbReference type="Proteomes" id="UP000225277"/>
    </source>
</evidence>
<evidence type="ECO:0000313" key="1">
    <source>
        <dbReference type="EMBL" id="CZT22988.1"/>
    </source>
</evidence>
<reference evidence="1 2" key="1">
    <citation type="submission" date="2016-03" db="EMBL/GenBank/DDBJ databases">
        <authorList>
            <person name="Ploux O."/>
        </authorList>
    </citation>
    <scope>NUCLEOTIDE SEQUENCE [LARGE SCALE GENOMIC DNA]</scope>
    <source>
        <strain evidence="1 2">URUG2</strain>
    </source>
</reference>
<protein>
    <submittedName>
        <fullName evidence="1">Uncharacterized protein</fullName>
    </submittedName>
</protein>
<accession>A0A2D3VMV5</accession>
<dbReference type="RefSeq" id="XP_023629712.1">
    <property type="nucleotide sequence ID" value="XM_023773944.1"/>
</dbReference>
<gene>
    <name evidence="1" type="ORF">RCC_08696</name>
</gene>
<dbReference type="Proteomes" id="UP000225277">
    <property type="component" value="Unassembled WGS sequence"/>
</dbReference>